<feature type="region of interest" description="Disordered" evidence="2">
    <location>
        <begin position="1147"/>
        <end position="1234"/>
    </location>
</feature>
<feature type="region of interest" description="Disordered" evidence="2">
    <location>
        <begin position="1246"/>
        <end position="1300"/>
    </location>
</feature>
<dbReference type="PANTHER" id="PTHR22834">
    <property type="entry name" value="NUCLEAR FUSION PROTEIN FUS2"/>
    <property type="match status" value="1"/>
</dbReference>
<dbReference type="SUPFAM" id="SSF48065">
    <property type="entry name" value="DBL homology domain (DH-domain)"/>
    <property type="match status" value="1"/>
</dbReference>
<evidence type="ECO:0000259" key="3">
    <source>
        <dbReference type="PROSITE" id="PS50010"/>
    </source>
</evidence>
<dbReference type="InterPro" id="IPR000219">
    <property type="entry name" value="DH_dom"/>
</dbReference>
<dbReference type="GO" id="GO:0005737">
    <property type="term" value="C:cytoplasm"/>
    <property type="evidence" value="ECO:0007669"/>
    <property type="project" value="TreeGrafter"/>
</dbReference>
<evidence type="ECO:0000256" key="1">
    <source>
        <dbReference type="SAM" id="Coils"/>
    </source>
</evidence>
<feature type="compositionally biased region" description="Basic and acidic residues" evidence="2">
    <location>
        <begin position="1089"/>
        <end position="1098"/>
    </location>
</feature>
<feature type="compositionally biased region" description="Low complexity" evidence="2">
    <location>
        <begin position="1065"/>
        <end position="1077"/>
    </location>
</feature>
<sequence length="1510" mass="164914">MATVVSAPPALSGDLSLFHTTDPFLANAPLLLFHGPAATVGAASSRIQLHIFTIAGHASYTRLAISPNSPFYTAVSNLPREEQGDEICRGIAFGLRKYFEELSTVVKTALCTQVRSTTPQMLFGDNHVAILASRLKRVENIRAVAEEIVRSFAEQKVPWLDVDVVLPPGTIKGRPKRTDSAGSDDLDESRVLSYQYGKYADIVATFGSTAFLPTSRMKRAPSQVSSIGRTASFMRQQRENARKEVSELVTTEASYVSRVQELQQIRDNVQSVSVATAHGQLSDIFPASLDSIAAANQSLLAALQKIEDETANSSRNELAAMANEQPTAQQIRQDLLEDNQGIGAIAKCLCEVLPDLAASYESYMKDHVAATLLLKNFTRSPDSTVQASIQEVGEQKLTSLLIEPVQRLPRYNLYIDSISKQLPTRHPALKHLLKAKDIVTSICDQGDAGDVAASLSDRLRIRAKEWPDDLQVSGRLVTTVDYVELRPPYNLEKNVVHRGILLLFTDSIVLLAKSEGQPTSARSLMTELEALTMRRTHACDLTFVECVSLRDVECSTSHEGQSVQLTLLPQSAAGAQQSAESILTLLLEGSYEAKASRLLEEITKARVEAQFSEAERESTGWEVRATDSLPEQVQLFSAVFEDSNSEHISQRNSSAPVRVIIDIDKHSQKVRAGTNGIHTVIAVSPLRDSSCRLSIECLDGQGGSEQIPLAELATTVRRRLGFILALRHGIERPALTQLHIDRCREILESIDLALTVEDNAVAAPVQPAKPQHRGPLRPLSPVKMLSSFLSSTGPGGQPPITLKKEPSGSSIMSAAASFSMLPGSRSNTSIVKPPSREGRPAWNDQLRPKSSASMQSFEKESNVLKKLEETFSAYVLALQARKGNIVGRSLKMRATADELAVNELYNVLLENHQMMVSAAQATVDVLFAAFEKFLSVAWREHWGPVIPILVLQDIQAKAETQFPADFDQHCRASIRALSPPNQRAFKSIINLLNELLDGTGNDADRGALTAAFAELLVPEGNAHDFVSLIDRFVDDAETYFGEPLPEQTAPDDSSMSMGSHKRSRSVNTGSLTSNTSSLRRKFGLGLSRENSKSEHDSKGSVWRTLSKSRRDASPAESLAPVSQDGPLTRKNISGDTLQVPIIASSTLPGLSTIGEHPSFIPTGPPRKKRRSSLSDLKMLDTPFVTPQRPMQSPPARQAGLDKSLPTSPIPSTPSSKGGSLQVHSPTRSQRLPIPAAFRKENSPIAANVAEQSHDPDAKTSATRLRQSSNIPSLAPRTASPLKMPPPVTPVRGGLTERNDAGNIVRKPSVDEKITGTPALKLPAGSPTKKLRMQSPQKIRERLQTEQSAIVAAHSNLQDELSKISDELASTPSRLVPNRSVHGSLHRPQSTSNIDVTAKVLKMESAMTDQIAQLTVKLEKIQSDLSSSLTVSENKCKKLDELYRESNAENEALYSRFNSELARVSRAVRAGEGVEELKRRLKEQEDEVGRLKKENVRLKREVVGLRAQLKE</sequence>
<dbReference type="Gene3D" id="1.20.900.10">
    <property type="entry name" value="Dbl homology (DH) domain"/>
    <property type="match status" value="1"/>
</dbReference>
<organism evidence="4 5">
    <name type="scientific">Peltaster fructicola</name>
    <dbReference type="NCBI Taxonomy" id="286661"/>
    <lineage>
        <taxon>Eukaryota</taxon>
        <taxon>Fungi</taxon>
        <taxon>Dikarya</taxon>
        <taxon>Ascomycota</taxon>
        <taxon>Pezizomycotina</taxon>
        <taxon>Dothideomycetes</taxon>
        <taxon>Dothideomycetes incertae sedis</taxon>
        <taxon>Peltaster</taxon>
    </lineage>
</organism>
<protein>
    <recommendedName>
        <fullName evidence="3">DH domain-containing protein</fullName>
    </recommendedName>
</protein>
<reference evidence="4 5" key="1">
    <citation type="journal article" date="2016" name="Sci. Rep.">
        <title>Peltaster fructicola genome reveals evolution from an invasive phytopathogen to an ectophytic parasite.</title>
        <authorList>
            <person name="Xu C."/>
            <person name="Chen H."/>
            <person name="Gleason M.L."/>
            <person name="Xu J.R."/>
            <person name="Liu H."/>
            <person name="Zhang R."/>
            <person name="Sun G."/>
        </authorList>
    </citation>
    <scope>NUCLEOTIDE SEQUENCE [LARGE SCALE GENOMIC DNA]</scope>
    <source>
        <strain evidence="4 5">LNHT1506</strain>
    </source>
</reference>
<dbReference type="PROSITE" id="PS50010">
    <property type="entry name" value="DH_2"/>
    <property type="match status" value="1"/>
</dbReference>
<feature type="region of interest" description="Disordered" evidence="2">
    <location>
        <begin position="1041"/>
        <end position="1132"/>
    </location>
</feature>
<evidence type="ECO:0000256" key="2">
    <source>
        <dbReference type="SAM" id="MobiDB-lite"/>
    </source>
</evidence>
<keyword evidence="1" id="KW-0175">Coiled coil</keyword>
<evidence type="ECO:0000313" key="4">
    <source>
        <dbReference type="EMBL" id="QIW99188.1"/>
    </source>
</evidence>
<evidence type="ECO:0000313" key="5">
    <source>
        <dbReference type="Proteomes" id="UP000503462"/>
    </source>
</evidence>
<accession>A0A6H0XX43</accession>
<dbReference type="OrthoDB" id="4066896at2759"/>
<feature type="coiled-coil region" evidence="1">
    <location>
        <begin position="1466"/>
        <end position="1507"/>
    </location>
</feature>
<dbReference type="PANTHER" id="PTHR22834:SF21">
    <property type="entry name" value="GUANYL NUCLEOTIDE EXCHANGE FACTOR, PUTATIVE (AFU_ORTHOLOGUE AFUA_5G11890)-RELATED"/>
    <property type="match status" value="1"/>
</dbReference>
<dbReference type="GO" id="GO:0031991">
    <property type="term" value="P:regulation of actomyosin contractile ring contraction"/>
    <property type="evidence" value="ECO:0007669"/>
    <property type="project" value="TreeGrafter"/>
</dbReference>
<dbReference type="EMBL" id="CP051141">
    <property type="protein sequence ID" value="QIW99188.1"/>
    <property type="molecule type" value="Genomic_DNA"/>
</dbReference>
<dbReference type="GO" id="GO:0005085">
    <property type="term" value="F:guanyl-nucleotide exchange factor activity"/>
    <property type="evidence" value="ECO:0007669"/>
    <property type="project" value="InterPro"/>
</dbReference>
<dbReference type="InterPro" id="IPR051492">
    <property type="entry name" value="Dynamin-Rho_GEF"/>
</dbReference>
<dbReference type="Pfam" id="PF25351">
    <property type="entry name" value="PH_BUD3_C"/>
    <property type="match status" value="1"/>
</dbReference>
<name>A0A6H0XX43_9PEZI</name>
<gene>
    <name evidence="4" type="ORF">AMS68_004706</name>
</gene>
<proteinExistence type="predicted"/>
<feature type="compositionally biased region" description="Polar residues" evidence="2">
    <location>
        <begin position="1259"/>
        <end position="1271"/>
    </location>
</feature>
<feature type="domain" description="DH" evidence="3">
    <location>
        <begin position="240"/>
        <end position="449"/>
    </location>
</feature>
<dbReference type="Pfam" id="PF00621">
    <property type="entry name" value="RhoGEF"/>
    <property type="match status" value="1"/>
</dbReference>
<dbReference type="SMART" id="SM00325">
    <property type="entry name" value="RhoGEF"/>
    <property type="match status" value="1"/>
</dbReference>
<dbReference type="InterPro" id="IPR035899">
    <property type="entry name" value="DBL_dom_sf"/>
</dbReference>
<dbReference type="Proteomes" id="UP000503462">
    <property type="component" value="Chromosome 3"/>
</dbReference>
<dbReference type="CDD" id="cd14686">
    <property type="entry name" value="bZIP"/>
    <property type="match status" value="1"/>
</dbReference>
<dbReference type="GO" id="GO:0032955">
    <property type="term" value="P:regulation of division septum assembly"/>
    <property type="evidence" value="ECO:0007669"/>
    <property type="project" value="TreeGrafter"/>
</dbReference>
<feature type="region of interest" description="Disordered" evidence="2">
    <location>
        <begin position="823"/>
        <end position="854"/>
    </location>
</feature>
<keyword evidence="5" id="KW-1185">Reference proteome</keyword>
<dbReference type="InterPro" id="IPR057454">
    <property type="entry name" value="Bud3_C"/>
</dbReference>